<keyword evidence="1" id="KW-0812">Transmembrane</keyword>
<evidence type="ECO:0000256" key="1">
    <source>
        <dbReference type="SAM" id="Phobius"/>
    </source>
</evidence>
<dbReference type="RefSeq" id="WP_268061723.1">
    <property type="nucleotide sequence ID" value="NZ_JAPQFJ010000012.1"/>
</dbReference>
<reference evidence="2" key="1">
    <citation type="submission" date="2022-12" db="EMBL/GenBank/DDBJ databases">
        <title>Clostridium sp. nov., isolated from industrial wastewater.</title>
        <authorList>
            <person name="Jiayan W."/>
        </authorList>
    </citation>
    <scope>NUCLEOTIDE SEQUENCE</scope>
    <source>
        <strain evidence="2">ZC22-4</strain>
    </source>
</reference>
<evidence type="ECO:0000313" key="2">
    <source>
        <dbReference type="EMBL" id="MCY6959296.1"/>
    </source>
</evidence>
<feature type="transmembrane region" description="Helical" evidence="1">
    <location>
        <begin position="12"/>
        <end position="33"/>
    </location>
</feature>
<evidence type="ECO:0008006" key="4">
    <source>
        <dbReference type="Google" id="ProtNLM"/>
    </source>
</evidence>
<dbReference type="EMBL" id="JAPQFJ010000012">
    <property type="protein sequence ID" value="MCY6959296.1"/>
    <property type="molecule type" value="Genomic_DNA"/>
</dbReference>
<sequence>MKNKFKVKKGFSLVMVLGVLSILSILGCAILSLTMSSYKMRTMNGNLNTNLYASEAGVDKAYGIMGKVVDEAINTGNEEVKKAQEKLQKIIEKERLKRISDKNYESPYFNRDGSINEEEIKRFENNIFGTSYKKYIEDNICKELTNNDNYEFDENGDKEKFNSEGTKPKISFSTEDNDDIGWKFSQDNKLKVGITSTFLHKKLERKVACQYQISVPDYKSVYYIENKVMKLPENLIFLKGLAVDGDMIADSTDVKVKGDVFVKGKNVGEDGQVIDKKNTESGIIVKGNNSKVSILGNVSSAQNILLSGENNKFNINGDAYVKNAIIDSQSEQCQMNVNKESNFTGSLYTMDDLELNGEKSHINIEGGFYGVSDGKDSKESNQSSSIVINSEDIGKGSAINIQSKGKKDEVLIAGSSYIKLYNEEYQTGESVSIKGNYKAYTMPLISGKPVTHKGGKSLIEDNVEFEYKAPLTLVTKFADGVDMNVFDKSDYFKAYFEDEAYNNDEDYKLSLGGEGVKINKINFNIGDVLSNSLGNKVEGSNYSLGKYSELLDKANDLKRNIFYMGDLPIEKEYVNNTTRVVKMVSDKVDFNKMTNTIKGRNADGSVDCNSNFILLNNNPNKSYVFYCEGDKDIPIGGDKELIKINKNKGNGEFGGIILTNGDVCFCGNLKFKGSIICGGDIKFLGNSFKEINYDEDYVKRLIAYNYSDFQKVFNDNIRDKFFEVETDITVNLDENTKTDVVREKLIKRKSWKILK</sequence>
<accession>A0ABT4DDT6</accession>
<protein>
    <recommendedName>
        <fullName evidence="4">DUF342 domain-containing protein</fullName>
    </recommendedName>
</protein>
<name>A0ABT4DDT6_9CLOT</name>
<proteinExistence type="predicted"/>
<organism evidence="2 3">
    <name type="scientific">Clostridium brassicae</name>
    <dbReference type="NCBI Taxonomy" id="2999072"/>
    <lineage>
        <taxon>Bacteria</taxon>
        <taxon>Bacillati</taxon>
        <taxon>Bacillota</taxon>
        <taxon>Clostridia</taxon>
        <taxon>Eubacteriales</taxon>
        <taxon>Clostridiaceae</taxon>
        <taxon>Clostridium</taxon>
    </lineage>
</organism>
<keyword evidence="3" id="KW-1185">Reference proteome</keyword>
<gene>
    <name evidence="2" type="ORF">OW729_11830</name>
</gene>
<keyword evidence="1" id="KW-0472">Membrane</keyword>
<dbReference type="Proteomes" id="UP001144612">
    <property type="component" value="Unassembled WGS sequence"/>
</dbReference>
<comment type="caution">
    <text evidence="2">The sequence shown here is derived from an EMBL/GenBank/DDBJ whole genome shotgun (WGS) entry which is preliminary data.</text>
</comment>
<dbReference type="PROSITE" id="PS51257">
    <property type="entry name" value="PROKAR_LIPOPROTEIN"/>
    <property type="match status" value="1"/>
</dbReference>
<keyword evidence="1" id="KW-1133">Transmembrane helix</keyword>
<evidence type="ECO:0000313" key="3">
    <source>
        <dbReference type="Proteomes" id="UP001144612"/>
    </source>
</evidence>